<dbReference type="InterPro" id="IPR053161">
    <property type="entry name" value="Ulvan_degrading_GH"/>
</dbReference>
<keyword evidence="2" id="KW-1133">Transmembrane helix</keyword>
<accession>A0ABR7ITA9</accession>
<reference evidence="4 5" key="1">
    <citation type="submission" date="2020-08" db="EMBL/GenBank/DDBJ databases">
        <title>Genome public.</title>
        <authorList>
            <person name="Liu C."/>
            <person name="Sun Q."/>
        </authorList>
    </citation>
    <scope>NUCLEOTIDE SEQUENCE [LARGE SCALE GENOMIC DNA]</scope>
    <source>
        <strain evidence="4 5">NSJ-27</strain>
    </source>
</reference>
<sequence length="1050" mass="115105">MKYSWKKRILAVGMAAALAATATIASFPAMATDSQTTALANSFKDPGSDYRPKVRWWWPGGDVQVDELLREMQVLYDNGFGGVEIQPFDYSLKPEATSDPNSPVKDFGTEEFFEKVRAVLDFAREKGMTVDLNMGSGYCAGADFVPLEDNEQTLMSADVVVNSDQINAAIPKLSDKNYMYELFDPNNNDSTIKPGWRTMNYHPETAKLITLLAAKVMDGERNPDYTVLNDTVTLDMTSVEKITDFDKESGTFNWTCPDPSAQWQIIAVYSMYVGSNPIGSVEVGAPGEESYMVNVLDADAVARYYDNWLEQIKTLLPYTEDGTLRAAFNDSYEFFAQRIYSDTVLEDFKEINGYDITDYTPALLMPGKDQIASFFVGNRAPEFAFEDTENAGINDRLNYDYNRAVANGFYDGWYTGSQEALKDTGLLFRQQGYNTPMDIIKATSMEDIPETEQSNVANNKVVSSGAHFYDKNMVSCESMVFYVDEDGAGNFKMTPEVYRQQADQILSSGVNEMIYHGFPYVYNDETNSYGVQNWSAFCSGYSGYDISTTISEADPYFNYINSLNDYVARLQYLFREGKSTADVLVYLPLFADETSAQFAPVINALDDAGLAWDWINEELIESATYDNGIIVNGKTYDALVLPDVSSIPVSTMTAIDQLSSAGAPIAIYGTTPYMQPSYSAGDYAAQDAIVANLAQAMITRENSPSFDDAAQMAAFVKENSNPEITYDTNQNLAAMRRDLGNNGQLIFVTNDSNEATPVTFHLDSSLTTAYVLDAQTGEIYEVPVVNGTVQGEVTAKGSIVLIGASSEVFTKADLSKGNPIAPDEPVATTNLDQWTLTVTGQDVNGTYTAIGEQALTNWRDNPTLKYNADPGVYTTTFNLDKVDPTQDYILQLGTLYGVPEISVNGSEAIAVPMAPYQLDISQYLKPGENTISIQLVVGIRNRLIKYGLEGEDGNGQNQQAYLQFASATPVKLGMVEPAQLIQIQTDRVVDDTSSGSTSEPSTPSDTSSNSSTSSNPADNLPQTGDVAPLIGILTLFGATGAALVITKRKK</sequence>
<name>A0ABR7ITA9_9CLOT</name>
<dbReference type="EMBL" id="JACOQK010000001">
    <property type="protein sequence ID" value="MBC5788376.1"/>
    <property type="molecule type" value="Genomic_DNA"/>
</dbReference>
<evidence type="ECO:0000313" key="4">
    <source>
        <dbReference type="EMBL" id="MBC5788376.1"/>
    </source>
</evidence>
<feature type="region of interest" description="Disordered" evidence="1">
    <location>
        <begin position="987"/>
        <end position="1022"/>
    </location>
</feature>
<feature type="signal peptide" evidence="3">
    <location>
        <begin position="1"/>
        <end position="31"/>
    </location>
</feature>
<dbReference type="NCBIfam" id="NF045579">
    <property type="entry name" value="rhamnoside_JR"/>
    <property type="match status" value="1"/>
</dbReference>
<protein>
    <recommendedName>
        <fullName evidence="6">Glycosyl hydrolases family 2, sugar binding domain</fullName>
    </recommendedName>
</protein>
<gene>
    <name evidence="4" type="ORF">H8Z77_10210</name>
</gene>
<dbReference type="PANTHER" id="PTHR36848:SF2">
    <property type="entry name" value="SECRETED PROTEIN"/>
    <property type="match status" value="1"/>
</dbReference>
<proteinExistence type="predicted"/>
<comment type="caution">
    <text evidence="4">The sequence shown here is derived from an EMBL/GenBank/DDBJ whole genome shotgun (WGS) entry which is preliminary data.</text>
</comment>
<keyword evidence="2" id="KW-0812">Transmembrane</keyword>
<feature type="transmembrane region" description="Helical" evidence="2">
    <location>
        <begin position="1026"/>
        <end position="1045"/>
    </location>
</feature>
<dbReference type="Proteomes" id="UP000649151">
    <property type="component" value="Unassembled WGS sequence"/>
</dbReference>
<dbReference type="Gene3D" id="2.60.120.260">
    <property type="entry name" value="Galactose-binding domain-like"/>
    <property type="match status" value="1"/>
</dbReference>
<evidence type="ECO:0000313" key="5">
    <source>
        <dbReference type="Proteomes" id="UP000649151"/>
    </source>
</evidence>
<dbReference type="RefSeq" id="WP_186996934.1">
    <property type="nucleotide sequence ID" value="NZ_JACOQK010000001.1"/>
</dbReference>
<dbReference type="InterPro" id="IPR008979">
    <property type="entry name" value="Galactose-bd-like_sf"/>
</dbReference>
<evidence type="ECO:0008006" key="6">
    <source>
        <dbReference type="Google" id="ProtNLM"/>
    </source>
</evidence>
<keyword evidence="3" id="KW-0732">Signal</keyword>
<feature type="compositionally biased region" description="Low complexity" evidence="1">
    <location>
        <begin position="991"/>
        <end position="1019"/>
    </location>
</feature>
<organism evidence="4 5">
    <name type="scientific">Clostridium facile</name>
    <dbReference type="NCBI Taxonomy" id="2763035"/>
    <lineage>
        <taxon>Bacteria</taxon>
        <taxon>Bacillati</taxon>
        <taxon>Bacillota</taxon>
        <taxon>Clostridia</taxon>
        <taxon>Eubacteriales</taxon>
        <taxon>Clostridiaceae</taxon>
        <taxon>Clostridium</taxon>
    </lineage>
</organism>
<evidence type="ECO:0000256" key="2">
    <source>
        <dbReference type="SAM" id="Phobius"/>
    </source>
</evidence>
<evidence type="ECO:0000256" key="3">
    <source>
        <dbReference type="SAM" id="SignalP"/>
    </source>
</evidence>
<keyword evidence="5" id="KW-1185">Reference proteome</keyword>
<keyword evidence="2" id="KW-0472">Membrane</keyword>
<dbReference type="SUPFAM" id="SSF49785">
    <property type="entry name" value="Galactose-binding domain-like"/>
    <property type="match status" value="1"/>
</dbReference>
<evidence type="ECO:0000256" key="1">
    <source>
        <dbReference type="SAM" id="MobiDB-lite"/>
    </source>
</evidence>
<feature type="chain" id="PRO_5047130341" description="Glycosyl hydrolases family 2, sugar binding domain" evidence="3">
    <location>
        <begin position="32"/>
        <end position="1050"/>
    </location>
</feature>
<dbReference type="Pfam" id="PF17132">
    <property type="entry name" value="Glyco_hydro_106"/>
    <property type="match status" value="1"/>
</dbReference>
<dbReference type="PANTHER" id="PTHR36848">
    <property type="entry name" value="DNA-BINDING PROTEIN (PUTATIVE SECRETED PROTEIN)-RELATED"/>
    <property type="match status" value="1"/>
</dbReference>